<accession>A0ABV5Z976</accession>
<dbReference type="InterPro" id="IPR005119">
    <property type="entry name" value="LysR_subst-bd"/>
</dbReference>
<dbReference type="Gene3D" id="1.10.10.10">
    <property type="entry name" value="Winged helix-like DNA-binding domain superfamily/Winged helix DNA-binding domain"/>
    <property type="match status" value="1"/>
</dbReference>
<evidence type="ECO:0000256" key="4">
    <source>
        <dbReference type="ARBA" id="ARBA00023163"/>
    </source>
</evidence>
<keyword evidence="2" id="KW-0805">Transcription regulation</keyword>
<dbReference type="InterPro" id="IPR000847">
    <property type="entry name" value="LysR_HTH_N"/>
</dbReference>
<dbReference type="Proteomes" id="UP001589628">
    <property type="component" value="Unassembled WGS sequence"/>
</dbReference>
<feature type="domain" description="HTH lysR-type" evidence="5">
    <location>
        <begin position="1"/>
        <end position="58"/>
    </location>
</feature>
<sequence length="294" mass="32522">MELHHLQAFVLAVELGSISAAARRLGKHQSQVSQWISHLEADLGLALFNRSGNHSQLSEAGQQLLERAQLLVDQSQQLTDAALALSRGQPTSLRVGVEHFVPWPCLAPAWAHAAKQLPHLKLISRQGERDSLLQQLTQGQLDAILLCEESSLHYPEYGYQRLGSFAEVLAVAAQHPLALGDEPISCERLSLYPELILSQHEDESIAGLYSPQWLAFGSLSGLLQCLEQGMGYGFVPLPCITTELAQGRLRCLTSQVEPRPILRRVELLWRPGLALQPWGATLLQSLSQHHHFQS</sequence>
<evidence type="ECO:0000259" key="5">
    <source>
        <dbReference type="PROSITE" id="PS50931"/>
    </source>
</evidence>
<dbReference type="InterPro" id="IPR036388">
    <property type="entry name" value="WH-like_DNA-bd_sf"/>
</dbReference>
<evidence type="ECO:0000313" key="6">
    <source>
        <dbReference type="EMBL" id="MFB9885837.1"/>
    </source>
</evidence>
<dbReference type="PANTHER" id="PTHR30126:SF91">
    <property type="entry name" value="LYSR FAMILY TRANSCRIPTIONAL REGULATOR"/>
    <property type="match status" value="1"/>
</dbReference>
<comment type="caution">
    <text evidence="6">The sequence shown here is derived from an EMBL/GenBank/DDBJ whole genome shotgun (WGS) entry which is preliminary data.</text>
</comment>
<dbReference type="SUPFAM" id="SSF46785">
    <property type="entry name" value="Winged helix' DNA-binding domain"/>
    <property type="match status" value="1"/>
</dbReference>
<dbReference type="PANTHER" id="PTHR30126">
    <property type="entry name" value="HTH-TYPE TRANSCRIPTIONAL REGULATOR"/>
    <property type="match status" value="1"/>
</dbReference>
<evidence type="ECO:0000256" key="2">
    <source>
        <dbReference type="ARBA" id="ARBA00023015"/>
    </source>
</evidence>
<keyword evidence="3" id="KW-0238">DNA-binding</keyword>
<dbReference type="EMBL" id="JBHLZN010000001">
    <property type="protein sequence ID" value="MFB9885837.1"/>
    <property type="molecule type" value="Genomic_DNA"/>
</dbReference>
<comment type="similarity">
    <text evidence="1">Belongs to the LysR transcriptional regulatory family.</text>
</comment>
<protein>
    <submittedName>
        <fullName evidence="6">LysR family transcriptional regulator</fullName>
    </submittedName>
</protein>
<evidence type="ECO:0000256" key="3">
    <source>
        <dbReference type="ARBA" id="ARBA00023125"/>
    </source>
</evidence>
<dbReference type="Pfam" id="PF03466">
    <property type="entry name" value="LysR_substrate"/>
    <property type="match status" value="1"/>
</dbReference>
<name>A0ABV5Z976_9GAMM</name>
<dbReference type="Gene3D" id="3.40.190.290">
    <property type="match status" value="1"/>
</dbReference>
<dbReference type="PROSITE" id="PS50931">
    <property type="entry name" value="HTH_LYSR"/>
    <property type="match status" value="1"/>
</dbReference>
<organism evidence="6 7">
    <name type="scientific">Balneatrix alpica</name>
    <dbReference type="NCBI Taxonomy" id="75684"/>
    <lineage>
        <taxon>Bacteria</taxon>
        <taxon>Pseudomonadati</taxon>
        <taxon>Pseudomonadota</taxon>
        <taxon>Gammaproteobacteria</taxon>
        <taxon>Oceanospirillales</taxon>
        <taxon>Balneatrichaceae</taxon>
        <taxon>Balneatrix</taxon>
    </lineage>
</organism>
<keyword evidence="7" id="KW-1185">Reference proteome</keyword>
<proteinExistence type="inferred from homology"/>
<dbReference type="InterPro" id="IPR036390">
    <property type="entry name" value="WH_DNA-bd_sf"/>
</dbReference>
<dbReference type="Pfam" id="PF00126">
    <property type="entry name" value="HTH_1"/>
    <property type="match status" value="1"/>
</dbReference>
<reference evidence="6 7" key="1">
    <citation type="submission" date="2024-09" db="EMBL/GenBank/DDBJ databases">
        <authorList>
            <person name="Sun Q."/>
            <person name="Mori K."/>
        </authorList>
    </citation>
    <scope>NUCLEOTIDE SEQUENCE [LARGE SCALE GENOMIC DNA]</scope>
    <source>
        <strain evidence="6 7">ATCC 51285</strain>
    </source>
</reference>
<dbReference type="SUPFAM" id="SSF53850">
    <property type="entry name" value="Periplasmic binding protein-like II"/>
    <property type="match status" value="1"/>
</dbReference>
<gene>
    <name evidence="6" type="ORF">ACFFLH_05395</name>
</gene>
<dbReference type="RefSeq" id="WP_027313894.1">
    <property type="nucleotide sequence ID" value="NZ_JBHLZN010000001.1"/>
</dbReference>
<keyword evidence="4" id="KW-0804">Transcription</keyword>
<evidence type="ECO:0000256" key="1">
    <source>
        <dbReference type="ARBA" id="ARBA00009437"/>
    </source>
</evidence>
<evidence type="ECO:0000313" key="7">
    <source>
        <dbReference type="Proteomes" id="UP001589628"/>
    </source>
</evidence>